<dbReference type="EMBL" id="BARS01037794">
    <property type="protein sequence ID" value="GAG15596.1"/>
    <property type="molecule type" value="Genomic_DNA"/>
</dbReference>
<name>X0WSC0_9ZZZZ</name>
<gene>
    <name evidence="1" type="ORF">S01H1_57905</name>
</gene>
<comment type="caution">
    <text evidence="1">The sequence shown here is derived from an EMBL/GenBank/DDBJ whole genome shotgun (WGS) entry which is preliminary data.</text>
</comment>
<sequence length="58" mass="6968">IQEVHHTRKPYDDTKLTLVLTRDVLGRDYWHIHTLEIDKGIPQSSKEKVNKDEDENRR</sequence>
<reference evidence="1" key="1">
    <citation type="journal article" date="2014" name="Front. Microbiol.">
        <title>High frequency of phylogenetically diverse reductive dehalogenase-homologous genes in deep subseafloor sedimentary metagenomes.</title>
        <authorList>
            <person name="Kawai M."/>
            <person name="Futagami T."/>
            <person name="Toyoda A."/>
            <person name="Takaki Y."/>
            <person name="Nishi S."/>
            <person name="Hori S."/>
            <person name="Arai W."/>
            <person name="Tsubouchi T."/>
            <person name="Morono Y."/>
            <person name="Uchiyama I."/>
            <person name="Ito T."/>
            <person name="Fujiyama A."/>
            <person name="Inagaki F."/>
            <person name="Takami H."/>
        </authorList>
    </citation>
    <scope>NUCLEOTIDE SEQUENCE</scope>
    <source>
        <strain evidence="1">Expedition CK06-06</strain>
    </source>
</reference>
<organism evidence="1">
    <name type="scientific">marine sediment metagenome</name>
    <dbReference type="NCBI Taxonomy" id="412755"/>
    <lineage>
        <taxon>unclassified sequences</taxon>
        <taxon>metagenomes</taxon>
        <taxon>ecological metagenomes</taxon>
    </lineage>
</organism>
<protein>
    <submittedName>
        <fullName evidence="1">Uncharacterized protein</fullName>
    </submittedName>
</protein>
<dbReference type="AlphaFoldDB" id="X0WSC0"/>
<evidence type="ECO:0000313" key="1">
    <source>
        <dbReference type="EMBL" id="GAG15596.1"/>
    </source>
</evidence>
<proteinExistence type="predicted"/>
<feature type="non-terminal residue" evidence="1">
    <location>
        <position position="1"/>
    </location>
</feature>
<accession>X0WSC0</accession>